<gene>
    <name evidence="2" type="ORF">SCLCIDRAFT_29331</name>
</gene>
<sequence>MSSESTPFIPIPRSRARSSQAKASNSVISQQSRSLEELRRVIEVSKQEVMAEAQAEMHKQIQRVQVEKENELLKLRDHYETLAHLKEVLHKVLAVVPRHCPLRHQYWHEEGYSVYGLRMMGLHHGLPDQRQRHTRQALHPDKCPAHHPSDRPAPPSPSADLNDNYIEKIAKHVYGFMEKRSPTTPKRQSKKDVLWEQVQADLERNQNMAHVRELFKEVFRVNQDEDFISGPLVSIEEVQSFSENLGPGPDPLDLRWDFRHPTSSDWNQAVIVVLMEQLSEMCEREAWTTLPKSDEYWKAAITEKYGRIKVDSMSLHCKDDSSLEMLQEATMRAMQEKNTKLKKTRRAMCHRDMSSFRSPKMTLICLLEIPLSMQGDRLSEWDEVGK</sequence>
<organism evidence="2 3">
    <name type="scientific">Scleroderma citrinum Foug A</name>
    <dbReference type="NCBI Taxonomy" id="1036808"/>
    <lineage>
        <taxon>Eukaryota</taxon>
        <taxon>Fungi</taxon>
        <taxon>Dikarya</taxon>
        <taxon>Basidiomycota</taxon>
        <taxon>Agaricomycotina</taxon>
        <taxon>Agaricomycetes</taxon>
        <taxon>Agaricomycetidae</taxon>
        <taxon>Boletales</taxon>
        <taxon>Sclerodermatineae</taxon>
        <taxon>Sclerodermataceae</taxon>
        <taxon>Scleroderma</taxon>
    </lineage>
</organism>
<evidence type="ECO:0000256" key="1">
    <source>
        <dbReference type="SAM" id="MobiDB-lite"/>
    </source>
</evidence>
<feature type="region of interest" description="Disordered" evidence="1">
    <location>
        <begin position="1"/>
        <end position="33"/>
    </location>
</feature>
<proteinExistence type="predicted"/>
<reference evidence="2 3" key="1">
    <citation type="submission" date="2014-04" db="EMBL/GenBank/DDBJ databases">
        <authorList>
            <consortium name="DOE Joint Genome Institute"/>
            <person name="Kuo A."/>
            <person name="Kohler A."/>
            <person name="Nagy L.G."/>
            <person name="Floudas D."/>
            <person name="Copeland A."/>
            <person name="Barry K.W."/>
            <person name="Cichocki N."/>
            <person name="Veneault-Fourrey C."/>
            <person name="LaButti K."/>
            <person name="Lindquist E.A."/>
            <person name="Lipzen A."/>
            <person name="Lundell T."/>
            <person name="Morin E."/>
            <person name="Murat C."/>
            <person name="Sun H."/>
            <person name="Tunlid A."/>
            <person name="Henrissat B."/>
            <person name="Grigoriev I.V."/>
            <person name="Hibbett D.S."/>
            <person name="Martin F."/>
            <person name="Nordberg H.P."/>
            <person name="Cantor M.N."/>
            <person name="Hua S.X."/>
        </authorList>
    </citation>
    <scope>NUCLEOTIDE SEQUENCE [LARGE SCALE GENOMIC DNA]</scope>
    <source>
        <strain evidence="2 3">Foug A</strain>
    </source>
</reference>
<evidence type="ECO:0000313" key="3">
    <source>
        <dbReference type="Proteomes" id="UP000053989"/>
    </source>
</evidence>
<dbReference type="OrthoDB" id="2693522at2759"/>
<accession>A0A0C3DKG5</accession>
<feature type="compositionally biased region" description="Low complexity" evidence="1">
    <location>
        <begin position="17"/>
        <end position="26"/>
    </location>
</feature>
<reference evidence="3" key="2">
    <citation type="submission" date="2015-01" db="EMBL/GenBank/DDBJ databases">
        <title>Evolutionary Origins and Diversification of the Mycorrhizal Mutualists.</title>
        <authorList>
            <consortium name="DOE Joint Genome Institute"/>
            <consortium name="Mycorrhizal Genomics Consortium"/>
            <person name="Kohler A."/>
            <person name="Kuo A."/>
            <person name="Nagy L.G."/>
            <person name="Floudas D."/>
            <person name="Copeland A."/>
            <person name="Barry K.W."/>
            <person name="Cichocki N."/>
            <person name="Veneault-Fourrey C."/>
            <person name="LaButti K."/>
            <person name="Lindquist E.A."/>
            <person name="Lipzen A."/>
            <person name="Lundell T."/>
            <person name="Morin E."/>
            <person name="Murat C."/>
            <person name="Riley R."/>
            <person name="Ohm R."/>
            <person name="Sun H."/>
            <person name="Tunlid A."/>
            <person name="Henrissat B."/>
            <person name="Grigoriev I.V."/>
            <person name="Hibbett D.S."/>
            <person name="Martin F."/>
        </authorList>
    </citation>
    <scope>NUCLEOTIDE SEQUENCE [LARGE SCALE GENOMIC DNA]</scope>
    <source>
        <strain evidence="3">Foug A</strain>
    </source>
</reference>
<protein>
    <submittedName>
        <fullName evidence="2">Uncharacterized protein</fullName>
    </submittedName>
</protein>
<feature type="region of interest" description="Disordered" evidence="1">
    <location>
        <begin position="128"/>
        <end position="162"/>
    </location>
</feature>
<name>A0A0C3DKG5_9AGAM</name>
<keyword evidence="3" id="KW-1185">Reference proteome</keyword>
<dbReference type="STRING" id="1036808.A0A0C3DKG5"/>
<dbReference type="EMBL" id="KN822110">
    <property type="protein sequence ID" value="KIM56814.1"/>
    <property type="molecule type" value="Genomic_DNA"/>
</dbReference>
<dbReference type="HOGENOM" id="CLU_716025_0_0_1"/>
<dbReference type="AlphaFoldDB" id="A0A0C3DKG5"/>
<feature type="compositionally biased region" description="Basic and acidic residues" evidence="1">
    <location>
        <begin position="138"/>
        <end position="150"/>
    </location>
</feature>
<dbReference type="Proteomes" id="UP000053989">
    <property type="component" value="Unassembled WGS sequence"/>
</dbReference>
<evidence type="ECO:0000313" key="2">
    <source>
        <dbReference type="EMBL" id="KIM56814.1"/>
    </source>
</evidence>
<dbReference type="InParanoid" id="A0A0C3DKG5"/>